<comment type="caution">
    <text evidence="1">The sequence shown here is derived from an EMBL/GenBank/DDBJ whole genome shotgun (WGS) entry which is preliminary data.</text>
</comment>
<reference evidence="1" key="1">
    <citation type="submission" date="2022-11" db="EMBL/GenBank/DDBJ databases">
        <title>Alteromonas sp. nov., isolated from sea water of the Qingdao.</title>
        <authorList>
            <person name="Wang Q."/>
        </authorList>
    </citation>
    <scope>NUCLEOTIDE SEQUENCE</scope>
    <source>
        <strain evidence="1">ASW11-7</strain>
    </source>
</reference>
<dbReference type="PANTHER" id="PTHR20974">
    <property type="entry name" value="UPF0585 PROTEIN CG18661"/>
    <property type="match status" value="1"/>
</dbReference>
<keyword evidence="1" id="KW-0489">Methyltransferase</keyword>
<dbReference type="SUPFAM" id="SSF53335">
    <property type="entry name" value="S-adenosyl-L-methionine-dependent methyltransferases"/>
    <property type="match status" value="1"/>
</dbReference>
<keyword evidence="1" id="KW-0808">Transferase</keyword>
<dbReference type="GO" id="GO:0008168">
    <property type="term" value="F:methyltransferase activity"/>
    <property type="evidence" value="ECO:0007669"/>
    <property type="project" value="UniProtKB-KW"/>
</dbReference>
<gene>
    <name evidence="1" type="ORF">OPS25_03915</name>
</gene>
<dbReference type="EMBL" id="JAPFRD010000005">
    <property type="protein sequence ID" value="MCW8107652.1"/>
    <property type="molecule type" value="Genomic_DNA"/>
</dbReference>
<proteinExistence type="predicted"/>
<dbReference type="Gene3D" id="3.40.50.150">
    <property type="entry name" value="Vaccinia Virus protein VP39"/>
    <property type="match status" value="1"/>
</dbReference>
<organism evidence="1 2">
    <name type="scientific">Alteromonas aquimaris</name>
    <dbReference type="NCBI Taxonomy" id="2998417"/>
    <lineage>
        <taxon>Bacteria</taxon>
        <taxon>Pseudomonadati</taxon>
        <taxon>Pseudomonadota</taxon>
        <taxon>Gammaproteobacteria</taxon>
        <taxon>Alteromonadales</taxon>
        <taxon>Alteromonadaceae</taxon>
        <taxon>Alteromonas/Salinimonas group</taxon>
        <taxon>Alteromonas</taxon>
    </lineage>
</organism>
<dbReference type="RefSeq" id="WP_265616659.1">
    <property type="nucleotide sequence ID" value="NZ_JAPFRD010000005.1"/>
</dbReference>
<accession>A0ABT3P4F8</accession>
<dbReference type="Pfam" id="PF06080">
    <property type="entry name" value="DUF938"/>
    <property type="match status" value="1"/>
</dbReference>
<evidence type="ECO:0000313" key="1">
    <source>
        <dbReference type="EMBL" id="MCW8107652.1"/>
    </source>
</evidence>
<name>A0ABT3P4F8_9ALTE</name>
<dbReference type="InterPro" id="IPR010342">
    <property type="entry name" value="DUF938"/>
</dbReference>
<evidence type="ECO:0000313" key="2">
    <source>
        <dbReference type="Proteomes" id="UP001142810"/>
    </source>
</evidence>
<protein>
    <submittedName>
        <fullName evidence="1">Class I SAM-dependent methyltransferase</fullName>
    </submittedName>
</protein>
<dbReference type="InterPro" id="IPR029063">
    <property type="entry name" value="SAM-dependent_MTases_sf"/>
</dbReference>
<sequence length="195" mass="21852">MPMSKPFSQACENNKTPILQILKSAFAKCTHVLEIGSGTGQHAVFFASQLPHLIWQTSDQPGYHEGIHAWINEFPSVNLRPPISLTVGETAWPSLPCDGVFTANTAHIMQKHEAKLMMEEISAHLPEGGVFCQYGPFTRDGEFSSQSNQNFHSQLIDEGYGGYRDISELRQWAKTLTLTTIYNMPANNLMLVWKK</sequence>
<keyword evidence="2" id="KW-1185">Reference proteome</keyword>
<dbReference type="PANTHER" id="PTHR20974:SF0">
    <property type="entry name" value="UPF0585 PROTEIN CG18661"/>
    <property type="match status" value="1"/>
</dbReference>
<dbReference type="GO" id="GO:0032259">
    <property type="term" value="P:methylation"/>
    <property type="evidence" value="ECO:0007669"/>
    <property type="project" value="UniProtKB-KW"/>
</dbReference>
<dbReference type="Proteomes" id="UP001142810">
    <property type="component" value="Unassembled WGS sequence"/>
</dbReference>